<keyword evidence="3" id="KW-0560">Oxidoreductase</keyword>
<sequence>MTPIKNVAVFGASGNFGVPITAALQQAGFTITIITRAESTSTFPPGLRVLTVDYTSLEALTTALTGQDAVVMALSPAAAFGSTNVQNTIIDAVEAAGTVQRVIVNDFGWGPDIRSLPEFDAVRQVRKVHWDYAKMRSEGSGRFTWTGISCGNPIDWALQKFPILGFTLATSTVTIYDHGTEYFTGTTLEGIGQSVVGVLHHPDETANRFVKTLSIKTNQTELLQAFESATKTHESGQDGNRWTVEHSTVQTLLERGRLMLSKGNGQWRVNLLVAQMFEEGQARCVLAPSWEQSDSSLLGVRSEPVEEVVAKALGLQNAPLMGVI</sequence>
<dbReference type="PANTHER" id="PTHR47706">
    <property type="entry name" value="NMRA-LIKE FAMILY PROTEIN"/>
    <property type="match status" value="1"/>
</dbReference>
<evidence type="ECO:0000256" key="3">
    <source>
        <dbReference type="ARBA" id="ARBA00023002"/>
    </source>
</evidence>
<comment type="similarity">
    <text evidence="1">Belongs to the NmrA-type oxidoreductase family. Isoflavone reductase subfamily.</text>
</comment>
<evidence type="ECO:0000256" key="2">
    <source>
        <dbReference type="ARBA" id="ARBA00022857"/>
    </source>
</evidence>
<dbReference type="SUPFAM" id="SSF51735">
    <property type="entry name" value="NAD(P)-binding Rossmann-fold domains"/>
    <property type="match status" value="1"/>
</dbReference>
<dbReference type="Gene3D" id="3.40.50.720">
    <property type="entry name" value="NAD(P)-binding Rossmann-like Domain"/>
    <property type="match status" value="1"/>
</dbReference>
<dbReference type="PANTHER" id="PTHR47706:SF9">
    <property type="entry name" value="NMRA-LIKE DOMAIN-CONTAINING PROTEIN-RELATED"/>
    <property type="match status" value="1"/>
</dbReference>
<keyword evidence="6" id="KW-1185">Reference proteome</keyword>
<evidence type="ECO:0000313" key="5">
    <source>
        <dbReference type="EMBL" id="PSR97682.1"/>
    </source>
</evidence>
<reference evidence="5 6" key="1">
    <citation type="journal article" date="2018" name="Mycol. Prog.">
        <title>Coniella lustricola, a new species from submerged detritus.</title>
        <authorList>
            <person name="Raudabaugh D.B."/>
            <person name="Iturriaga T."/>
            <person name="Carver A."/>
            <person name="Mondo S."/>
            <person name="Pangilinan J."/>
            <person name="Lipzen A."/>
            <person name="He G."/>
            <person name="Amirebrahimi M."/>
            <person name="Grigoriev I.V."/>
            <person name="Miller A.N."/>
        </authorList>
    </citation>
    <scope>NUCLEOTIDE SEQUENCE [LARGE SCALE GENOMIC DNA]</scope>
    <source>
        <strain evidence="5 6">B22-T-1</strain>
    </source>
</reference>
<dbReference type="Pfam" id="PF13460">
    <property type="entry name" value="NAD_binding_10"/>
    <property type="match status" value="1"/>
</dbReference>
<keyword evidence="2" id="KW-0521">NADP</keyword>
<protein>
    <recommendedName>
        <fullName evidence="4">NAD(P)-binding domain-containing protein</fullName>
    </recommendedName>
</protein>
<dbReference type="OrthoDB" id="9974981at2759"/>
<dbReference type="InterPro" id="IPR036291">
    <property type="entry name" value="NAD(P)-bd_dom_sf"/>
</dbReference>
<dbReference type="InterPro" id="IPR016040">
    <property type="entry name" value="NAD(P)-bd_dom"/>
</dbReference>
<evidence type="ECO:0000259" key="4">
    <source>
        <dbReference type="Pfam" id="PF13460"/>
    </source>
</evidence>
<gene>
    <name evidence="5" type="ORF">BD289DRAFT_479967</name>
</gene>
<proteinExistence type="inferred from homology"/>
<dbReference type="GO" id="GO:0016491">
    <property type="term" value="F:oxidoreductase activity"/>
    <property type="evidence" value="ECO:0007669"/>
    <property type="project" value="UniProtKB-KW"/>
</dbReference>
<dbReference type="InterPro" id="IPR045312">
    <property type="entry name" value="PCBER-like"/>
</dbReference>
<accession>A0A2T3AHK3</accession>
<evidence type="ECO:0000313" key="6">
    <source>
        <dbReference type="Proteomes" id="UP000241462"/>
    </source>
</evidence>
<evidence type="ECO:0000256" key="1">
    <source>
        <dbReference type="ARBA" id="ARBA00005725"/>
    </source>
</evidence>
<organism evidence="5 6">
    <name type="scientific">Coniella lustricola</name>
    <dbReference type="NCBI Taxonomy" id="2025994"/>
    <lineage>
        <taxon>Eukaryota</taxon>
        <taxon>Fungi</taxon>
        <taxon>Dikarya</taxon>
        <taxon>Ascomycota</taxon>
        <taxon>Pezizomycotina</taxon>
        <taxon>Sordariomycetes</taxon>
        <taxon>Sordariomycetidae</taxon>
        <taxon>Diaporthales</taxon>
        <taxon>Schizoparmaceae</taxon>
        <taxon>Coniella</taxon>
    </lineage>
</organism>
<dbReference type="InterPro" id="IPR051609">
    <property type="entry name" value="NmrA/Isoflavone_reductase-like"/>
</dbReference>
<dbReference type="InParanoid" id="A0A2T3AHK3"/>
<dbReference type="EMBL" id="KZ678389">
    <property type="protein sequence ID" value="PSR97682.1"/>
    <property type="molecule type" value="Genomic_DNA"/>
</dbReference>
<feature type="domain" description="NAD(P)-binding" evidence="4">
    <location>
        <begin position="11"/>
        <end position="111"/>
    </location>
</feature>
<name>A0A2T3AHK3_9PEZI</name>
<dbReference type="CDD" id="cd05259">
    <property type="entry name" value="PCBER_SDR_a"/>
    <property type="match status" value="1"/>
</dbReference>
<dbReference type="Proteomes" id="UP000241462">
    <property type="component" value="Unassembled WGS sequence"/>
</dbReference>
<dbReference type="AlphaFoldDB" id="A0A2T3AHK3"/>
<dbReference type="STRING" id="2025994.A0A2T3AHK3"/>